<dbReference type="Pfam" id="PF17963">
    <property type="entry name" value="Big_9"/>
    <property type="match status" value="2"/>
</dbReference>
<organism evidence="2 3">
    <name type="scientific">Candidatus Thiodiazotropha endolucinida</name>
    <dbReference type="NCBI Taxonomy" id="1655433"/>
    <lineage>
        <taxon>Bacteria</taxon>
        <taxon>Pseudomonadati</taxon>
        <taxon>Pseudomonadota</taxon>
        <taxon>Gammaproteobacteria</taxon>
        <taxon>Chromatiales</taxon>
        <taxon>Sedimenticolaceae</taxon>
        <taxon>Candidatus Thiodiazotropha</taxon>
    </lineage>
</organism>
<evidence type="ECO:0000313" key="3">
    <source>
        <dbReference type="Proteomes" id="UP000094769"/>
    </source>
</evidence>
<dbReference type="SUPFAM" id="SSF49313">
    <property type="entry name" value="Cadherin-like"/>
    <property type="match status" value="1"/>
</dbReference>
<dbReference type="RefSeq" id="WP_069128139.1">
    <property type="nucleotide sequence ID" value="NZ_MARB01000031.1"/>
</dbReference>
<sequence>MEVSKSVKPLLTILLTLILTGCLDENSAPVAADDSTILNQGRSTTIDVLQNDRDKDHDPLVVVAGKPPSHGTLIIQDDGLIVYQHDGSTAGSDSFTYLTYDGAAYSAPAQVQVTILVPPYSTDDNTTAPSTNQPPVAVDDQATVTTGGAVSLDLLINDSDAENDPLSIETLGTPRNGEVTLESDGTVTYRHDGSNTTADSFSYIISDGDAPSASADVFITITLVNQPPGFTRQGNDIHLPIDTRYELSVEAVDPDGDELSYSVSHLPHWLHFSADTHTLSGQPSWADLGNSYPVTITVNDDEVSIENRFVITVVERWPVTDSMAHRLLVQATYGPTLNEIERVKQLGVAGWIDHQLSMRSAYTDSGDGWPSHLQRTREIALQAEPANNWLATGIFNESTGDGSVLDYQMAAWWENALGSPSIPGNETGSDQLRQRVAYALSQLLVTSDSVPVLKSRGEALAAYYDLLAEHAFGNYRTLLGEIARSPAMGIYLSHQGNSKSNPATGSRPDENFAREVIQLFSIGLYELNLDGSPNRDGNSSSYPDPGHNLAATYTQNDIEELAKVMTGWDLASNSRFGRVSSRDGDYANPMVFHPEQHENESATGGDGYVTVLGQTFSLNSGNDQSGLDSGLDVLFSHPNVAPYVSRHLIQRLVTSNPSPAYLARVAQVFNNNGNGVKGDLKAVVRAILLDPEARDDRYLIDPSYGKAKEPLLAITQLLRAVHSSPLNGWNSQSGVAMNGVYWFRAPQAILGQGPLRSPSVFNFYSPGHIPRDNRFIVHNLVAPELQIQTDQMLIEYSNLVFSLLNSFEKNHIIHFTGETLAAFGASFNSHSEKILLTNFDTEISLFEQALEGDNDRDFASINDTSTDIEGDTPKANAIDALLDHLDLLLLGGHMSPEIRSALKHYLVTSAGTNHNRPFMEARSVIRDAIAMIVTSSSYMIQK</sequence>
<dbReference type="Gene3D" id="2.60.40.10">
    <property type="entry name" value="Immunoglobulins"/>
    <property type="match status" value="1"/>
</dbReference>
<dbReference type="InterPro" id="IPR014917">
    <property type="entry name" value="DUF1800"/>
</dbReference>
<dbReference type="InterPro" id="IPR013783">
    <property type="entry name" value="Ig-like_fold"/>
</dbReference>
<accession>A0A7Z0VHZ3</accession>
<dbReference type="InterPro" id="IPR006644">
    <property type="entry name" value="Cadg"/>
</dbReference>
<dbReference type="Pfam" id="PF08811">
    <property type="entry name" value="DUF1800"/>
    <property type="match status" value="1"/>
</dbReference>
<dbReference type="EMBL" id="MARB01000031">
    <property type="protein sequence ID" value="ODJ85935.1"/>
    <property type="molecule type" value="Genomic_DNA"/>
</dbReference>
<dbReference type="InterPro" id="IPR015919">
    <property type="entry name" value="Cadherin-like_sf"/>
</dbReference>
<evidence type="ECO:0000313" key="2">
    <source>
        <dbReference type="EMBL" id="ODJ85935.1"/>
    </source>
</evidence>
<dbReference type="Proteomes" id="UP000094769">
    <property type="component" value="Unassembled WGS sequence"/>
</dbReference>
<dbReference type="GO" id="GO:0016020">
    <property type="term" value="C:membrane"/>
    <property type="evidence" value="ECO:0007669"/>
    <property type="project" value="InterPro"/>
</dbReference>
<feature type="domain" description="Dystroglycan-type cadherin-like" evidence="1">
    <location>
        <begin position="234"/>
        <end position="320"/>
    </location>
</feature>
<dbReference type="AlphaFoldDB" id="A0A7Z0VHZ3"/>
<dbReference type="SMART" id="SM00736">
    <property type="entry name" value="CADG"/>
    <property type="match status" value="1"/>
</dbReference>
<dbReference type="PANTHER" id="PTHR43737:SF1">
    <property type="entry name" value="DUF1501 DOMAIN-CONTAINING PROTEIN"/>
    <property type="match status" value="1"/>
</dbReference>
<dbReference type="PROSITE" id="PS51257">
    <property type="entry name" value="PROKAR_LIPOPROTEIN"/>
    <property type="match status" value="1"/>
</dbReference>
<proteinExistence type="predicted"/>
<dbReference type="GO" id="GO:0005509">
    <property type="term" value="F:calcium ion binding"/>
    <property type="evidence" value="ECO:0007669"/>
    <property type="project" value="InterPro"/>
</dbReference>
<reference evidence="2 3" key="1">
    <citation type="submission" date="2016-06" db="EMBL/GenBank/DDBJ databases">
        <title>Genome sequence of endosymbiont of Candidatus Endolucinida thiodiazotropha.</title>
        <authorList>
            <person name="Poehlein A."/>
            <person name="Koenig S."/>
            <person name="Heiden S.E."/>
            <person name="Thuermer A."/>
            <person name="Voget S."/>
            <person name="Daniel R."/>
            <person name="Markert S."/>
            <person name="Gros O."/>
            <person name="Schweder T."/>
        </authorList>
    </citation>
    <scope>NUCLEOTIDE SEQUENCE [LARGE SCALE GENOMIC DNA]</scope>
    <source>
        <strain evidence="2 3">COS</strain>
    </source>
</reference>
<dbReference type="PANTHER" id="PTHR43737">
    <property type="entry name" value="BLL7424 PROTEIN"/>
    <property type="match status" value="1"/>
</dbReference>
<comment type="caution">
    <text evidence="2">The sequence shown here is derived from an EMBL/GenBank/DDBJ whole genome shotgun (WGS) entry which is preliminary data.</text>
</comment>
<gene>
    <name evidence="2" type="ORF">CODIS_38310</name>
</gene>
<dbReference type="OrthoDB" id="9772295at2"/>
<evidence type="ECO:0000259" key="1">
    <source>
        <dbReference type="SMART" id="SM00736"/>
    </source>
</evidence>
<keyword evidence="3" id="KW-1185">Reference proteome</keyword>
<dbReference type="Gene3D" id="2.60.40.2810">
    <property type="match status" value="2"/>
</dbReference>
<name>A0A7Z0VHZ3_9GAMM</name>
<dbReference type="Pfam" id="PF05345">
    <property type="entry name" value="He_PIG"/>
    <property type="match status" value="1"/>
</dbReference>
<protein>
    <recommendedName>
        <fullName evidence="1">Dystroglycan-type cadherin-like domain-containing protein</fullName>
    </recommendedName>
</protein>